<evidence type="ECO:0000313" key="2">
    <source>
        <dbReference type="EMBL" id="NWF44114.1"/>
    </source>
</evidence>
<evidence type="ECO:0008006" key="4">
    <source>
        <dbReference type="Google" id="ProtNLM"/>
    </source>
</evidence>
<reference evidence="2 3" key="1">
    <citation type="submission" date="2019-09" db="EMBL/GenBank/DDBJ databases">
        <title>Hydrogenophaga aromatica sp. nov., isolated from a para-xylene-degrading enrichment culture.</title>
        <authorList>
            <person name="Tancsics A."/>
            <person name="Banerjee S."/>
        </authorList>
    </citation>
    <scope>NUCLEOTIDE SEQUENCE [LARGE SCALE GENOMIC DNA]</scope>
    <source>
        <strain evidence="2 3">D2P1</strain>
    </source>
</reference>
<feature type="signal peptide" evidence="1">
    <location>
        <begin position="1"/>
        <end position="21"/>
    </location>
</feature>
<dbReference type="Proteomes" id="UP000545507">
    <property type="component" value="Unassembled WGS sequence"/>
</dbReference>
<evidence type="ECO:0000256" key="1">
    <source>
        <dbReference type="SAM" id="SignalP"/>
    </source>
</evidence>
<sequence length="135" mass="14027">MSKMNFTLRSVCLFGVVAALASCGGGGGDAGDSAEFAAVPDAVNIKAGDGDLSCQGTAGIQTTFTIVGGQPPFRIVNSFPQYLFLDRTEVSGQDPKFKVTTLTGCGEDLTILVLDQHSRSATVAFTVEKGDEITE</sequence>
<protein>
    <recommendedName>
        <fullName evidence="4">Lipoprotein</fullName>
    </recommendedName>
</protein>
<evidence type="ECO:0000313" key="3">
    <source>
        <dbReference type="Proteomes" id="UP000545507"/>
    </source>
</evidence>
<accession>A0A7Y8KVJ1</accession>
<keyword evidence="1" id="KW-0732">Signal</keyword>
<comment type="caution">
    <text evidence="2">The sequence shown here is derived from an EMBL/GenBank/DDBJ whole genome shotgun (WGS) entry which is preliminary data.</text>
</comment>
<keyword evidence="3" id="KW-1185">Reference proteome</keyword>
<gene>
    <name evidence="2" type="ORF">F3K02_02445</name>
</gene>
<dbReference type="RefSeq" id="WP_177132972.1">
    <property type="nucleotide sequence ID" value="NZ_VYGV01000003.1"/>
</dbReference>
<name>A0A7Y8KVJ1_9BURK</name>
<dbReference type="AlphaFoldDB" id="A0A7Y8KVJ1"/>
<dbReference type="EMBL" id="VYGV01000003">
    <property type="protein sequence ID" value="NWF44114.1"/>
    <property type="molecule type" value="Genomic_DNA"/>
</dbReference>
<feature type="chain" id="PRO_5031141245" description="Lipoprotein" evidence="1">
    <location>
        <begin position="22"/>
        <end position="135"/>
    </location>
</feature>
<proteinExistence type="predicted"/>
<dbReference type="PROSITE" id="PS51257">
    <property type="entry name" value="PROKAR_LIPOPROTEIN"/>
    <property type="match status" value="1"/>
</dbReference>
<organism evidence="2 3">
    <name type="scientific">Hydrogenophaga aromaticivorans</name>
    <dbReference type="NCBI Taxonomy" id="2610898"/>
    <lineage>
        <taxon>Bacteria</taxon>
        <taxon>Pseudomonadati</taxon>
        <taxon>Pseudomonadota</taxon>
        <taxon>Betaproteobacteria</taxon>
        <taxon>Burkholderiales</taxon>
        <taxon>Comamonadaceae</taxon>
        <taxon>Hydrogenophaga</taxon>
    </lineage>
</organism>